<feature type="region of interest" description="Disordered" evidence="1">
    <location>
        <begin position="229"/>
        <end position="253"/>
    </location>
</feature>
<name>A0A4Q2DP75_9AGAR</name>
<dbReference type="EMBL" id="SDEE01000126">
    <property type="protein sequence ID" value="RXW20962.1"/>
    <property type="molecule type" value="Genomic_DNA"/>
</dbReference>
<gene>
    <name evidence="2" type="ORF">EST38_g4896</name>
</gene>
<feature type="region of interest" description="Disordered" evidence="1">
    <location>
        <begin position="268"/>
        <end position="317"/>
    </location>
</feature>
<evidence type="ECO:0000313" key="2">
    <source>
        <dbReference type="EMBL" id="RXW20962.1"/>
    </source>
</evidence>
<dbReference type="Proteomes" id="UP000290288">
    <property type="component" value="Unassembled WGS sequence"/>
</dbReference>
<protein>
    <submittedName>
        <fullName evidence="2">Uncharacterized protein</fullName>
    </submittedName>
</protein>
<reference evidence="2 3" key="1">
    <citation type="submission" date="2019-01" db="EMBL/GenBank/DDBJ databases">
        <title>Draft genome sequence of Psathyrella aberdarensis IHI B618.</title>
        <authorList>
            <person name="Buettner E."/>
            <person name="Kellner H."/>
        </authorList>
    </citation>
    <scope>NUCLEOTIDE SEQUENCE [LARGE SCALE GENOMIC DNA]</scope>
    <source>
        <strain evidence="2 3">IHI B618</strain>
    </source>
</reference>
<accession>A0A4Q2DP75</accession>
<feature type="compositionally biased region" description="Basic and acidic residues" evidence="1">
    <location>
        <begin position="242"/>
        <end position="252"/>
    </location>
</feature>
<proteinExistence type="predicted"/>
<feature type="region of interest" description="Disordered" evidence="1">
    <location>
        <begin position="194"/>
        <end position="216"/>
    </location>
</feature>
<feature type="compositionally biased region" description="Polar residues" evidence="1">
    <location>
        <begin position="284"/>
        <end position="307"/>
    </location>
</feature>
<sequence>MSTPPGARAILAEVDGWSPSLGHEEEEILGMNASPVARDTLDEPPTKRVKITDGLSAMPPRFKAKKLDTFIELHTYAKFEEERAHAILNFIGRADGSDVVEGFFGAGSREKSKSGAGSVQVIEKVKEVGNVKEVGTPEEIGIVREVEEVVEQRGAVRETKRVENVDHLPVSTVRFILESPPEEESRLKNARRNDIKKGGTSKGKAANAKVKQRPNAERLQSLRARIHAEGLTESANKPTAEPVKDPETKKIESGFGGVHLERPIIKLRKSARAPKPSNKAAEAFSQTVTARKAQGSASASAPPTTTGWRRVAAAPEL</sequence>
<keyword evidence="3" id="KW-1185">Reference proteome</keyword>
<comment type="caution">
    <text evidence="2">The sequence shown here is derived from an EMBL/GenBank/DDBJ whole genome shotgun (WGS) entry which is preliminary data.</text>
</comment>
<dbReference type="OrthoDB" id="10432802at2759"/>
<dbReference type="AlphaFoldDB" id="A0A4Q2DP75"/>
<evidence type="ECO:0000313" key="3">
    <source>
        <dbReference type="Proteomes" id="UP000290288"/>
    </source>
</evidence>
<evidence type="ECO:0000256" key="1">
    <source>
        <dbReference type="SAM" id="MobiDB-lite"/>
    </source>
</evidence>
<organism evidence="2 3">
    <name type="scientific">Candolleomyces aberdarensis</name>
    <dbReference type="NCBI Taxonomy" id="2316362"/>
    <lineage>
        <taxon>Eukaryota</taxon>
        <taxon>Fungi</taxon>
        <taxon>Dikarya</taxon>
        <taxon>Basidiomycota</taxon>
        <taxon>Agaricomycotina</taxon>
        <taxon>Agaricomycetes</taxon>
        <taxon>Agaricomycetidae</taxon>
        <taxon>Agaricales</taxon>
        <taxon>Agaricineae</taxon>
        <taxon>Psathyrellaceae</taxon>
        <taxon>Candolleomyces</taxon>
    </lineage>
</organism>